<dbReference type="Gene3D" id="1.10.510.10">
    <property type="entry name" value="Transferase(Phosphotransferase) domain 1"/>
    <property type="match status" value="1"/>
</dbReference>
<dbReference type="InterPro" id="IPR011009">
    <property type="entry name" value="Kinase-like_dom_sf"/>
</dbReference>
<organism evidence="2 3">
    <name type="scientific">Meloidogyne enterolobii</name>
    <name type="common">Root-knot nematode worm</name>
    <name type="synonym">Meloidogyne mayaguensis</name>
    <dbReference type="NCBI Taxonomy" id="390850"/>
    <lineage>
        <taxon>Eukaryota</taxon>
        <taxon>Metazoa</taxon>
        <taxon>Ecdysozoa</taxon>
        <taxon>Nematoda</taxon>
        <taxon>Chromadorea</taxon>
        <taxon>Rhabditida</taxon>
        <taxon>Tylenchina</taxon>
        <taxon>Tylenchomorpha</taxon>
        <taxon>Tylenchoidea</taxon>
        <taxon>Meloidogynidae</taxon>
        <taxon>Meloidogyninae</taxon>
        <taxon>Meloidogyne</taxon>
    </lineage>
</organism>
<dbReference type="OrthoDB" id="5859392at2759"/>
<dbReference type="GO" id="GO:0004672">
    <property type="term" value="F:protein kinase activity"/>
    <property type="evidence" value="ECO:0007669"/>
    <property type="project" value="InterPro"/>
</dbReference>
<name>A0A6V7XXN5_MELEN</name>
<feature type="domain" description="Protein kinase" evidence="1">
    <location>
        <begin position="1"/>
        <end position="295"/>
    </location>
</feature>
<dbReference type="InterPro" id="IPR000719">
    <property type="entry name" value="Prot_kinase_dom"/>
</dbReference>
<dbReference type="PROSITE" id="PS50011">
    <property type="entry name" value="PROTEIN_KINASE_DOM"/>
    <property type="match status" value="1"/>
</dbReference>
<accession>A0A6V7XXN5</accession>
<proteinExistence type="predicted"/>
<reference evidence="2 3" key="1">
    <citation type="submission" date="2020-08" db="EMBL/GenBank/DDBJ databases">
        <authorList>
            <person name="Koutsovoulos G."/>
            <person name="Danchin GJ E."/>
        </authorList>
    </citation>
    <scope>NUCLEOTIDE SEQUENCE [LARGE SCALE GENOMIC DNA]</scope>
</reference>
<dbReference type="Gene3D" id="3.30.200.20">
    <property type="entry name" value="Phosphorylase Kinase, domain 1"/>
    <property type="match status" value="1"/>
</dbReference>
<gene>
    <name evidence="2" type="ORF">MENT_LOCUS57835</name>
</gene>
<evidence type="ECO:0000313" key="2">
    <source>
        <dbReference type="EMBL" id="CAD2204113.1"/>
    </source>
</evidence>
<dbReference type="SMART" id="SM00220">
    <property type="entry name" value="S_TKc"/>
    <property type="match status" value="1"/>
</dbReference>
<evidence type="ECO:0000259" key="1">
    <source>
        <dbReference type="PROSITE" id="PS50011"/>
    </source>
</evidence>
<dbReference type="GO" id="GO:0005524">
    <property type="term" value="F:ATP binding"/>
    <property type="evidence" value="ECO:0007669"/>
    <property type="project" value="InterPro"/>
</dbReference>
<evidence type="ECO:0000313" key="3">
    <source>
        <dbReference type="Proteomes" id="UP000580250"/>
    </source>
</evidence>
<dbReference type="Pfam" id="PF00069">
    <property type="entry name" value="Pkinase"/>
    <property type="match status" value="1"/>
</dbReference>
<sequence>METELFRGQFSVIRYAIDSKTSSHCIVKIRASPTHGSLMFATPAERMKAALIEYETLSECQHENIVQLLAAYCSDNAFQLLFMERLYEDIFQRFVRLETYSEEQIAFVIRQIVGALRWIHFCGFVHGDVEPTNVMFTTKRAWHVKLIDFGRARHIGSRNGLAGDGQLLEEWTAPEVLLLTTKKVSNGLENNSAKNNEDQSILANQQSDMWGLGLITFCLLAGFHPFADETDTPQEVRRNVLEQRCDPNLYSSSGKRRSTQIRFLGFKETAFAENAYRRSTFTSLVSIRSGNGSPT</sequence>
<dbReference type="EMBL" id="CAJEWN010002524">
    <property type="protein sequence ID" value="CAD2204113.1"/>
    <property type="molecule type" value="Genomic_DNA"/>
</dbReference>
<dbReference type="AlphaFoldDB" id="A0A6V7XXN5"/>
<dbReference type="Proteomes" id="UP000580250">
    <property type="component" value="Unassembled WGS sequence"/>
</dbReference>
<protein>
    <recommendedName>
        <fullName evidence="1">Protein kinase domain-containing protein</fullName>
    </recommendedName>
</protein>
<dbReference type="SUPFAM" id="SSF56112">
    <property type="entry name" value="Protein kinase-like (PK-like)"/>
    <property type="match status" value="1"/>
</dbReference>
<comment type="caution">
    <text evidence="2">The sequence shown here is derived from an EMBL/GenBank/DDBJ whole genome shotgun (WGS) entry which is preliminary data.</text>
</comment>
<dbReference type="PANTHER" id="PTHR24347">
    <property type="entry name" value="SERINE/THREONINE-PROTEIN KINASE"/>
    <property type="match status" value="1"/>
</dbReference>